<gene>
    <name evidence="9" type="primary">hemH</name>
    <name evidence="11" type="ORF">C3942_12545</name>
</gene>
<keyword evidence="5 9" id="KW-0350">Heme biosynthesis</keyword>
<evidence type="ECO:0000256" key="1">
    <source>
        <dbReference type="ARBA" id="ARBA00007718"/>
    </source>
</evidence>
<evidence type="ECO:0000256" key="8">
    <source>
        <dbReference type="ARBA" id="ARBA00024536"/>
    </source>
</evidence>
<evidence type="ECO:0000256" key="7">
    <source>
        <dbReference type="ARBA" id="ARBA00023244"/>
    </source>
</evidence>
<comment type="pathway">
    <text evidence="9 10">Porphyrin-containing compound metabolism; protoheme biosynthesis; protoheme from protoporphyrin-IX: step 1/1.</text>
</comment>
<dbReference type="GO" id="GO:0046872">
    <property type="term" value="F:metal ion binding"/>
    <property type="evidence" value="ECO:0007669"/>
    <property type="project" value="UniProtKB-KW"/>
</dbReference>
<dbReference type="InterPro" id="IPR001015">
    <property type="entry name" value="Ferrochelatase"/>
</dbReference>
<feature type="binding site" evidence="9">
    <location>
        <position position="203"/>
    </location>
    <ligand>
        <name>Fe(2+)</name>
        <dbReference type="ChEBI" id="CHEBI:29033"/>
    </ligand>
</feature>
<organism evidence="11 12">
    <name type="scientific">Solimonas fluminis</name>
    <dbReference type="NCBI Taxonomy" id="2086571"/>
    <lineage>
        <taxon>Bacteria</taxon>
        <taxon>Pseudomonadati</taxon>
        <taxon>Pseudomonadota</taxon>
        <taxon>Gammaproteobacteria</taxon>
        <taxon>Nevskiales</taxon>
        <taxon>Nevskiaceae</taxon>
        <taxon>Solimonas</taxon>
    </lineage>
</organism>
<proteinExistence type="inferred from homology"/>
<dbReference type="SUPFAM" id="SSF53800">
    <property type="entry name" value="Chelatase"/>
    <property type="match status" value="1"/>
</dbReference>
<comment type="catalytic activity">
    <reaction evidence="9 10">
        <text>heme b + 2 H(+) = protoporphyrin IX + Fe(2+)</text>
        <dbReference type="Rhea" id="RHEA:22584"/>
        <dbReference type="ChEBI" id="CHEBI:15378"/>
        <dbReference type="ChEBI" id="CHEBI:29033"/>
        <dbReference type="ChEBI" id="CHEBI:57306"/>
        <dbReference type="ChEBI" id="CHEBI:60344"/>
        <dbReference type="EC" id="4.98.1.1"/>
    </reaction>
</comment>
<dbReference type="InterPro" id="IPR019772">
    <property type="entry name" value="Ferrochelatase_AS"/>
</dbReference>
<dbReference type="CDD" id="cd03411">
    <property type="entry name" value="Ferrochelatase_N"/>
    <property type="match status" value="1"/>
</dbReference>
<dbReference type="InterPro" id="IPR033644">
    <property type="entry name" value="Ferrochelatase_C"/>
</dbReference>
<evidence type="ECO:0000313" key="12">
    <source>
        <dbReference type="Proteomes" id="UP000238220"/>
    </source>
</evidence>
<dbReference type="NCBIfam" id="TIGR00109">
    <property type="entry name" value="hemH"/>
    <property type="match status" value="1"/>
</dbReference>
<keyword evidence="3 9" id="KW-0479">Metal-binding</keyword>
<dbReference type="PROSITE" id="PS00534">
    <property type="entry name" value="FERROCHELATASE"/>
    <property type="match status" value="1"/>
</dbReference>
<keyword evidence="4 9" id="KW-0408">Iron</keyword>
<evidence type="ECO:0000256" key="6">
    <source>
        <dbReference type="ARBA" id="ARBA00023239"/>
    </source>
</evidence>
<dbReference type="AlphaFoldDB" id="A0A2S5TFB1"/>
<evidence type="ECO:0000256" key="3">
    <source>
        <dbReference type="ARBA" id="ARBA00022723"/>
    </source>
</evidence>
<dbReference type="GO" id="GO:0006783">
    <property type="term" value="P:heme biosynthetic process"/>
    <property type="evidence" value="ECO:0007669"/>
    <property type="project" value="UniProtKB-UniRule"/>
</dbReference>
<evidence type="ECO:0000313" key="11">
    <source>
        <dbReference type="EMBL" id="PPE73622.1"/>
    </source>
</evidence>
<dbReference type="PANTHER" id="PTHR11108">
    <property type="entry name" value="FERROCHELATASE"/>
    <property type="match status" value="1"/>
</dbReference>
<dbReference type="Proteomes" id="UP000238220">
    <property type="component" value="Unassembled WGS sequence"/>
</dbReference>
<dbReference type="RefSeq" id="WP_104230684.1">
    <property type="nucleotide sequence ID" value="NZ_PSNW01000006.1"/>
</dbReference>
<dbReference type="HAMAP" id="MF_00323">
    <property type="entry name" value="Ferrochelatase"/>
    <property type="match status" value="1"/>
</dbReference>
<dbReference type="Pfam" id="PF00762">
    <property type="entry name" value="Ferrochelatase"/>
    <property type="match status" value="1"/>
</dbReference>
<comment type="caution">
    <text evidence="11">The sequence shown here is derived from an EMBL/GenBank/DDBJ whole genome shotgun (WGS) entry which is preliminary data.</text>
</comment>
<keyword evidence="2 9" id="KW-0963">Cytoplasm</keyword>
<keyword evidence="7 9" id="KW-0627">Porphyrin biosynthesis</keyword>
<dbReference type="InterPro" id="IPR033659">
    <property type="entry name" value="Ferrochelatase_N"/>
</dbReference>
<evidence type="ECO:0000256" key="4">
    <source>
        <dbReference type="ARBA" id="ARBA00023004"/>
    </source>
</evidence>
<keyword evidence="12" id="KW-1185">Reference proteome</keyword>
<dbReference type="CDD" id="cd00419">
    <property type="entry name" value="Ferrochelatase_C"/>
    <property type="match status" value="1"/>
</dbReference>
<keyword evidence="6 9" id="KW-0456">Lyase</keyword>
<evidence type="ECO:0000256" key="9">
    <source>
        <dbReference type="HAMAP-Rule" id="MF_00323"/>
    </source>
</evidence>
<dbReference type="EC" id="4.98.1.1" evidence="9 10"/>
<dbReference type="UniPathway" id="UPA00252">
    <property type="reaction ID" value="UER00325"/>
</dbReference>
<evidence type="ECO:0000256" key="2">
    <source>
        <dbReference type="ARBA" id="ARBA00022490"/>
    </source>
</evidence>
<sequence length="356" mass="40277">MSLPEHIHSRSPRRGVLLVNLGTPDAPTAPAIRRYLREFLSDRRVVEFSRLFWLPVLHLFILPFRPLKLKHAYESVWTPQGSPLLAISKRQRAALQAALGPEVPVALAMRYGNPSIADALDELGRQDVRRLVVLPLYPQYSATTTATVLDQLFGLLRRWRWLPELRTVNQYHDDAGYIDALARSVEAHWQAQGRGEHLLMSFHSIPLAYFQAGDPYFCHCHKTARLLAGRLGLAQGQWSVSFQSRLGRTPWLQPYTEPQVQAMARQGLRKLDVICPGFSADCLETLEEIALRYGQSFRQAGGEALRYIPALNDEPAHIAALEALVRRELQGWDYPAEGAAERQARVERAERIGPLD</sequence>
<comment type="subcellular location">
    <subcellularLocation>
        <location evidence="9 10">Cytoplasm</location>
    </subcellularLocation>
</comment>
<comment type="function">
    <text evidence="9 10">Catalyzes the ferrous insertion into protoporphyrin IX.</text>
</comment>
<name>A0A2S5TFB1_9GAMM</name>
<dbReference type="GO" id="GO:0005737">
    <property type="term" value="C:cytoplasm"/>
    <property type="evidence" value="ECO:0007669"/>
    <property type="project" value="UniProtKB-SubCell"/>
</dbReference>
<dbReference type="PANTHER" id="PTHR11108:SF1">
    <property type="entry name" value="FERROCHELATASE, MITOCHONDRIAL"/>
    <property type="match status" value="1"/>
</dbReference>
<comment type="catalytic activity">
    <reaction evidence="8">
        <text>Fe-coproporphyrin III + 2 H(+) = coproporphyrin III + Fe(2+)</text>
        <dbReference type="Rhea" id="RHEA:49572"/>
        <dbReference type="ChEBI" id="CHEBI:15378"/>
        <dbReference type="ChEBI" id="CHEBI:29033"/>
        <dbReference type="ChEBI" id="CHEBI:68438"/>
        <dbReference type="ChEBI" id="CHEBI:131725"/>
        <dbReference type="EC" id="4.99.1.9"/>
    </reaction>
    <physiologicalReaction direction="right-to-left" evidence="8">
        <dbReference type="Rhea" id="RHEA:49574"/>
    </physiologicalReaction>
</comment>
<dbReference type="FunFam" id="3.40.50.1400:FF:000002">
    <property type="entry name" value="Ferrochelatase"/>
    <property type="match status" value="1"/>
</dbReference>
<dbReference type="GO" id="GO:0004325">
    <property type="term" value="F:ferrochelatase activity"/>
    <property type="evidence" value="ECO:0007669"/>
    <property type="project" value="UniProtKB-UniRule"/>
</dbReference>
<comment type="similarity">
    <text evidence="1 9 10">Belongs to the ferrochelatase family.</text>
</comment>
<accession>A0A2S5TFB1</accession>
<dbReference type="EMBL" id="PSNW01000006">
    <property type="protein sequence ID" value="PPE73622.1"/>
    <property type="molecule type" value="Genomic_DNA"/>
</dbReference>
<reference evidence="11 12" key="1">
    <citation type="submission" date="2018-02" db="EMBL/GenBank/DDBJ databases">
        <title>Genome sequencing of Solimonas sp. HR-BB.</title>
        <authorList>
            <person name="Lee Y."/>
            <person name="Jeon C.O."/>
        </authorList>
    </citation>
    <scope>NUCLEOTIDE SEQUENCE [LARGE SCALE GENOMIC DNA]</scope>
    <source>
        <strain evidence="11 12">HR-BB</strain>
    </source>
</reference>
<dbReference type="OrthoDB" id="9809741at2"/>
<evidence type="ECO:0000256" key="5">
    <source>
        <dbReference type="ARBA" id="ARBA00023133"/>
    </source>
</evidence>
<dbReference type="Gene3D" id="3.40.50.1400">
    <property type="match status" value="2"/>
</dbReference>
<feature type="binding site" evidence="9">
    <location>
        <position position="284"/>
    </location>
    <ligand>
        <name>Fe(2+)</name>
        <dbReference type="ChEBI" id="CHEBI:29033"/>
    </ligand>
</feature>
<protein>
    <recommendedName>
        <fullName evidence="9 10">Ferrochelatase</fullName>
        <ecNumber evidence="9 10">4.98.1.1</ecNumber>
    </recommendedName>
    <alternativeName>
        <fullName evidence="9">Heme synthase</fullName>
    </alternativeName>
    <alternativeName>
        <fullName evidence="9">Protoheme ferro-lyase</fullName>
    </alternativeName>
</protein>
<evidence type="ECO:0000256" key="10">
    <source>
        <dbReference type="RuleBase" id="RU000607"/>
    </source>
</evidence>